<keyword evidence="3" id="KW-0812">Transmembrane</keyword>
<reference evidence="5" key="1">
    <citation type="submission" date="2021-02" db="EMBL/GenBank/DDBJ databases">
        <title>Genome-Resolved Metagenomics of a Microbial Community Performing Photosynthetic Biological Nutrient Removal.</title>
        <authorList>
            <person name="Mcdaniel E.A."/>
        </authorList>
    </citation>
    <scope>NUCLEOTIDE SEQUENCE</scope>
    <source>
        <strain evidence="5">UWPOB_OBS1</strain>
    </source>
</reference>
<keyword evidence="1" id="KW-0175">Coiled coil</keyword>
<sequence length="566" mass="61987">MSLEKATVRFFCSFLVVWIAAASSVSAQVLSSDPSRTETETDSLQDFPSPSPLQIQSPASLDQNEPLLRSQTVSEPVLDSVFLAQNASPSLRGLGSESNNSFLLNASMSDLEEVTVLAAKKELELIGLNAKYRVESTKVDRYKTWRSFAFNMGQYVFSNIGIDHVAYARWRTWQRPSTAGKSFLTFGPSFLIVGHSIGTAGALTELTIDAWRARQLRKMKMDEKSYRQKVNELKSEIDRLLLRRQTLIESKQFSEEAAKFASREGALLKNMRDAALIEYRNFCVRGKAFRTGRDVANLMSLGGATTGGYLGALCGLLAITNRKPNIAGPAGIGFIVSGGFIVLGPVVSKVSSIAASRRLTRSLDKELGQLDLESVKNLESGSIELSRLADNVDLSSAEGMKIRLKLYQAGAAAFHKDSAMALAEKLNASREFKERVLANTLIGGTKIGWGVQLARAGFGFHQAPAPRTQVISVNVDGKNLPIYSYRPKTPGSVFSHRVAMGATTFIPGTAIGILDTMQNRARGQIKTNKLKKEGKLPAMVIAQRLSALENLDRQLEEELQRLQSNR</sequence>
<evidence type="ECO:0000256" key="1">
    <source>
        <dbReference type="SAM" id="Coils"/>
    </source>
</evidence>
<dbReference type="Proteomes" id="UP000664277">
    <property type="component" value="Unassembled WGS sequence"/>
</dbReference>
<feature type="coiled-coil region" evidence="1">
    <location>
        <begin position="216"/>
        <end position="250"/>
    </location>
</feature>
<gene>
    <name evidence="5" type="ORF">J0M35_17950</name>
</gene>
<evidence type="ECO:0000313" key="5">
    <source>
        <dbReference type="EMBL" id="MBN8662258.1"/>
    </source>
</evidence>
<feature type="region of interest" description="Disordered" evidence="2">
    <location>
        <begin position="30"/>
        <end position="58"/>
    </location>
</feature>
<protein>
    <submittedName>
        <fullName evidence="5">Uncharacterized protein</fullName>
    </submittedName>
</protein>
<evidence type="ECO:0000256" key="2">
    <source>
        <dbReference type="SAM" id="MobiDB-lite"/>
    </source>
</evidence>
<evidence type="ECO:0000256" key="3">
    <source>
        <dbReference type="SAM" id="Phobius"/>
    </source>
</evidence>
<feature type="transmembrane region" description="Helical" evidence="3">
    <location>
        <begin position="295"/>
        <end position="320"/>
    </location>
</feature>
<comment type="caution">
    <text evidence="5">The sequence shown here is derived from an EMBL/GenBank/DDBJ whole genome shotgun (WGS) entry which is preliminary data.</text>
</comment>
<accession>A0A8J7PI02</accession>
<organism evidence="5 6">
    <name type="scientific">Candidatus Obscuribacter phosphatis</name>
    <dbReference type="NCBI Taxonomy" id="1906157"/>
    <lineage>
        <taxon>Bacteria</taxon>
        <taxon>Bacillati</taxon>
        <taxon>Candidatus Melainabacteria</taxon>
        <taxon>Candidatus Obscuribacterales</taxon>
        <taxon>Candidatus Obscuribacteraceae</taxon>
        <taxon>Candidatus Obscuribacter</taxon>
    </lineage>
</organism>
<feature type="transmembrane region" description="Helical" evidence="3">
    <location>
        <begin position="326"/>
        <end position="348"/>
    </location>
</feature>
<evidence type="ECO:0000313" key="6">
    <source>
        <dbReference type="Proteomes" id="UP000664277"/>
    </source>
</evidence>
<dbReference type="AlphaFoldDB" id="A0A8J7PI02"/>
<keyword evidence="4" id="KW-0732">Signal</keyword>
<proteinExistence type="predicted"/>
<feature type="signal peptide" evidence="4">
    <location>
        <begin position="1"/>
        <end position="27"/>
    </location>
</feature>
<dbReference type="EMBL" id="JAFLCK010000034">
    <property type="protein sequence ID" value="MBN8662258.1"/>
    <property type="molecule type" value="Genomic_DNA"/>
</dbReference>
<keyword evidence="3" id="KW-0472">Membrane</keyword>
<keyword evidence="3" id="KW-1133">Transmembrane helix</keyword>
<feature type="chain" id="PRO_5035277492" evidence="4">
    <location>
        <begin position="28"/>
        <end position="566"/>
    </location>
</feature>
<feature type="compositionally biased region" description="Polar residues" evidence="2">
    <location>
        <begin position="42"/>
        <end position="58"/>
    </location>
</feature>
<name>A0A8J7PI02_9BACT</name>
<evidence type="ECO:0000256" key="4">
    <source>
        <dbReference type="SAM" id="SignalP"/>
    </source>
</evidence>